<sequence>MIGFKKCHGIKEFVAHGEGGSVMLSGDIWDKFTTMKTRLVGLDAKDNVNMDETGPFYKLVPNWTLAQRAVARKKRFKECIIVALTLNMCGSIKLKPLNISKSLKPRHIFIDMVLNPSKLGI</sequence>
<dbReference type="Proteomes" id="UP001605036">
    <property type="component" value="Unassembled WGS sequence"/>
</dbReference>
<evidence type="ECO:0000313" key="2">
    <source>
        <dbReference type="Proteomes" id="UP001605036"/>
    </source>
</evidence>
<proteinExistence type="predicted"/>
<reference evidence="1 2" key="1">
    <citation type="submission" date="2024-09" db="EMBL/GenBank/DDBJ databases">
        <title>Chromosome-scale assembly of Riccia fluitans.</title>
        <authorList>
            <person name="Paukszto L."/>
            <person name="Sawicki J."/>
            <person name="Karawczyk K."/>
            <person name="Piernik-Szablinska J."/>
            <person name="Szczecinska M."/>
            <person name="Mazdziarz M."/>
        </authorList>
    </citation>
    <scope>NUCLEOTIDE SEQUENCE [LARGE SCALE GENOMIC DNA]</scope>
    <source>
        <strain evidence="1">Rf_01</strain>
        <tissue evidence="1">Aerial parts of the thallus</tissue>
    </source>
</reference>
<gene>
    <name evidence="1" type="ORF">R1flu_012765</name>
</gene>
<keyword evidence="2" id="KW-1185">Reference proteome</keyword>
<organism evidence="1 2">
    <name type="scientific">Riccia fluitans</name>
    <dbReference type="NCBI Taxonomy" id="41844"/>
    <lineage>
        <taxon>Eukaryota</taxon>
        <taxon>Viridiplantae</taxon>
        <taxon>Streptophyta</taxon>
        <taxon>Embryophyta</taxon>
        <taxon>Marchantiophyta</taxon>
        <taxon>Marchantiopsida</taxon>
        <taxon>Marchantiidae</taxon>
        <taxon>Marchantiales</taxon>
        <taxon>Ricciaceae</taxon>
        <taxon>Riccia</taxon>
    </lineage>
</organism>
<comment type="caution">
    <text evidence="1">The sequence shown here is derived from an EMBL/GenBank/DDBJ whole genome shotgun (WGS) entry which is preliminary data.</text>
</comment>
<dbReference type="AlphaFoldDB" id="A0ABD1ZBI8"/>
<name>A0ABD1ZBI8_9MARC</name>
<accession>A0ABD1ZBI8</accession>
<evidence type="ECO:0000313" key="1">
    <source>
        <dbReference type="EMBL" id="KAL2645178.1"/>
    </source>
</evidence>
<protein>
    <submittedName>
        <fullName evidence="1">Uncharacterized protein</fullName>
    </submittedName>
</protein>
<dbReference type="EMBL" id="JBHFFA010000002">
    <property type="protein sequence ID" value="KAL2645178.1"/>
    <property type="molecule type" value="Genomic_DNA"/>
</dbReference>